<dbReference type="EMBL" id="CP027754">
    <property type="protein sequence ID" value="AZE54188.1"/>
    <property type="molecule type" value="Genomic_DNA"/>
</dbReference>
<sequence>MNEKDSSRKSPLCGRAAEADFGELRYLNAARLKAGAHYTGNT</sequence>
<evidence type="ECO:0000313" key="2">
    <source>
        <dbReference type="Proteomes" id="UP000268696"/>
    </source>
</evidence>
<dbReference type="AlphaFoldDB" id="A0A3G7ULC5"/>
<reference evidence="1 2" key="1">
    <citation type="submission" date="2018-03" db="EMBL/GenBank/DDBJ databases">
        <title>Diversity of phytobeneficial traits revealed by whole-genome analysis of worldwide-isolated phenazine-producing Pseudomonas spp.</title>
        <authorList>
            <person name="Biessy A."/>
            <person name="Novinscak A."/>
            <person name="Blom J."/>
            <person name="Leger G."/>
            <person name="Thomashow L.S."/>
            <person name="Cazorla F.M."/>
            <person name="Josic D."/>
            <person name="Filion M."/>
        </authorList>
    </citation>
    <scope>NUCLEOTIDE SEQUENCE [LARGE SCALE GENOMIC DNA]</scope>
    <source>
        <strain evidence="1 2">30B</strain>
    </source>
</reference>
<accession>A0A3G7ULC5</accession>
<dbReference type="Proteomes" id="UP000268696">
    <property type="component" value="Chromosome"/>
</dbReference>
<gene>
    <name evidence="1" type="ORF">C4K03_2019</name>
</gene>
<name>A0A3G7ULC5_9PSED</name>
<proteinExistence type="predicted"/>
<protein>
    <submittedName>
        <fullName evidence="1">Uncharacterized protein</fullName>
    </submittedName>
</protein>
<organism evidence="1 2">
    <name type="scientific">Pseudomonas synxantha</name>
    <dbReference type="NCBI Taxonomy" id="47883"/>
    <lineage>
        <taxon>Bacteria</taxon>
        <taxon>Pseudomonadati</taxon>
        <taxon>Pseudomonadota</taxon>
        <taxon>Gammaproteobacteria</taxon>
        <taxon>Pseudomonadales</taxon>
        <taxon>Pseudomonadaceae</taxon>
        <taxon>Pseudomonas</taxon>
    </lineage>
</organism>
<evidence type="ECO:0000313" key="1">
    <source>
        <dbReference type="EMBL" id="AZE54188.1"/>
    </source>
</evidence>